<comment type="subunit">
    <text evidence="3">Heterodimer of an alpha and a beta subunit.</text>
</comment>
<dbReference type="Pfam" id="PF01267">
    <property type="entry name" value="F-actin_cap_A"/>
    <property type="match status" value="1"/>
</dbReference>
<dbReference type="InterPro" id="IPR002189">
    <property type="entry name" value="CapZ_alpha"/>
</dbReference>
<dbReference type="PANTHER" id="PTHR10653">
    <property type="entry name" value="F-ACTIN-CAPPING PROTEIN SUBUNIT ALPHA"/>
    <property type="match status" value="1"/>
</dbReference>
<sequence>GGTVSGNTVVCTLAFESGANVQLHSTLSFDQVEVGPPTLLEDEALWAKSIIDRIRCMEDEAIEKLNSMFSEVSTTSLRRLRRVMPVIRTKFDWDNSLSHHLDVLRQGHDKNKFKH</sequence>
<dbReference type="GO" id="GO:0008290">
    <property type="term" value="C:F-actin capping protein complex"/>
    <property type="evidence" value="ECO:0007669"/>
    <property type="project" value="UniProtKB-UniRule"/>
</dbReference>
<dbReference type="GO" id="GO:0030036">
    <property type="term" value="P:actin cytoskeleton organization"/>
    <property type="evidence" value="ECO:0007669"/>
    <property type="project" value="TreeGrafter"/>
</dbReference>
<dbReference type="GO" id="GO:0051015">
    <property type="term" value="F:actin filament binding"/>
    <property type="evidence" value="ECO:0007669"/>
    <property type="project" value="TreeGrafter"/>
</dbReference>
<dbReference type="EMBL" id="AGNL01016914">
    <property type="protein sequence ID" value="EJK64754.1"/>
    <property type="molecule type" value="Genomic_DNA"/>
</dbReference>
<evidence type="ECO:0000256" key="3">
    <source>
        <dbReference type="RuleBase" id="RU365077"/>
    </source>
</evidence>
<dbReference type="GO" id="GO:0030863">
    <property type="term" value="C:cortical cytoskeleton"/>
    <property type="evidence" value="ECO:0007669"/>
    <property type="project" value="TreeGrafter"/>
</dbReference>
<comment type="caution">
    <text evidence="4">The sequence shown here is derived from an EMBL/GenBank/DDBJ whole genome shotgun (WGS) entry which is preliminary data.</text>
</comment>
<feature type="non-terminal residue" evidence="4">
    <location>
        <position position="1"/>
    </location>
</feature>
<dbReference type="OrthoDB" id="47962at2759"/>
<dbReference type="InterPro" id="IPR042276">
    <property type="entry name" value="CapZ_alpha/beta_2"/>
</dbReference>
<dbReference type="Proteomes" id="UP000266841">
    <property type="component" value="Unassembled WGS sequence"/>
</dbReference>
<proteinExistence type="inferred from homology"/>
<evidence type="ECO:0000313" key="5">
    <source>
        <dbReference type="Proteomes" id="UP000266841"/>
    </source>
</evidence>
<dbReference type="InterPro" id="IPR037282">
    <property type="entry name" value="CapZ_alpha/beta"/>
</dbReference>
<keyword evidence="5" id="KW-1185">Reference proteome</keyword>
<dbReference type="SUPFAM" id="SSF90096">
    <property type="entry name" value="Subunits of heterodimeric actin filament capping protein Capz"/>
    <property type="match status" value="1"/>
</dbReference>
<dbReference type="AlphaFoldDB" id="K0SIJ0"/>
<dbReference type="PANTHER" id="PTHR10653:SF0">
    <property type="entry name" value="F-ACTIN-CAPPING PROTEIN SUBUNIT ALPHA"/>
    <property type="match status" value="1"/>
</dbReference>
<reference evidence="4 5" key="1">
    <citation type="journal article" date="2012" name="Genome Biol.">
        <title>Genome and low-iron response of an oceanic diatom adapted to chronic iron limitation.</title>
        <authorList>
            <person name="Lommer M."/>
            <person name="Specht M."/>
            <person name="Roy A.S."/>
            <person name="Kraemer L."/>
            <person name="Andreson R."/>
            <person name="Gutowska M.A."/>
            <person name="Wolf J."/>
            <person name="Bergner S.V."/>
            <person name="Schilhabel M.B."/>
            <person name="Klostermeier U.C."/>
            <person name="Beiko R.G."/>
            <person name="Rosenstiel P."/>
            <person name="Hippler M."/>
            <person name="Laroche J."/>
        </authorList>
    </citation>
    <scope>NUCLEOTIDE SEQUENCE [LARGE SCALE GENOMIC DNA]</scope>
    <source>
        <strain evidence="4 5">CCMP1005</strain>
    </source>
</reference>
<comment type="similarity">
    <text evidence="3">Belongs to the F-actin-capping protein alpha subunit family.</text>
</comment>
<evidence type="ECO:0000256" key="1">
    <source>
        <dbReference type="ARBA" id="ARBA00022467"/>
    </source>
</evidence>
<keyword evidence="1 3" id="KW-0117">Actin capping</keyword>
<protein>
    <recommendedName>
        <fullName evidence="3">F-actin-capping protein subunit alpha</fullName>
    </recommendedName>
</protein>
<evidence type="ECO:0000313" key="4">
    <source>
        <dbReference type="EMBL" id="EJK64754.1"/>
    </source>
</evidence>
<comment type="function">
    <text evidence="3">F-actin-capping proteins bind in a Ca(2+)-independent manner to the fast growing ends of actin filaments (barbed end) thereby blocking the exchange of subunits at these ends. Unlike other capping proteins (such as gelsolin and severin), these proteins do not sever actin filaments.</text>
</comment>
<accession>K0SIJ0</accession>
<evidence type="ECO:0000256" key="2">
    <source>
        <dbReference type="ARBA" id="ARBA00023203"/>
    </source>
</evidence>
<gene>
    <name evidence="4" type="ORF">THAOC_14480</name>
</gene>
<organism evidence="4 5">
    <name type="scientific">Thalassiosira oceanica</name>
    <name type="common">Marine diatom</name>
    <dbReference type="NCBI Taxonomy" id="159749"/>
    <lineage>
        <taxon>Eukaryota</taxon>
        <taxon>Sar</taxon>
        <taxon>Stramenopiles</taxon>
        <taxon>Ochrophyta</taxon>
        <taxon>Bacillariophyta</taxon>
        <taxon>Coscinodiscophyceae</taxon>
        <taxon>Thalassiosirophycidae</taxon>
        <taxon>Thalassiosirales</taxon>
        <taxon>Thalassiosiraceae</taxon>
        <taxon>Thalassiosira</taxon>
    </lineage>
</organism>
<dbReference type="Gene3D" id="3.90.1150.210">
    <property type="entry name" value="F-actin capping protein, beta subunit"/>
    <property type="match status" value="1"/>
</dbReference>
<dbReference type="GO" id="GO:0051016">
    <property type="term" value="P:barbed-end actin filament capping"/>
    <property type="evidence" value="ECO:0007669"/>
    <property type="project" value="UniProtKB-UniRule"/>
</dbReference>
<keyword evidence="2 3" id="KW-0009">Actin-binding</keyword>
<name>K0SIJ0_THAOC</name>